<accession>A0A370GGB5</accession>
<dbReference type="InterPro" id="IPR051458">
    <property type="entry name" value="Cyt/Met_Dipeptidase"/>
</dbReference>
<proteinExistence type="predicted"/>
<evidence type="ECO:0000256" key="3">
    <source>
        <dbReference type="ARBA" id="ARBA00022801"/>
    </source>
</evidence>
<dbReference type="PANTHER" id="PTHR43270">
    <property type="entry name" value="BETA-ALA-HIS DIPEPTIDASE"/>
    <property type="match status" value="1"/>
</dbReference>
<reference evidence="4 5" key="1">
    <citation type="submission" date="2018-07" db="EMBL/GenBank/DDBJ databases">
        <title>Genomic Encyclopedia of Type Strains, Phase IV (KMG-IV): sequencing the most valuable type-strain genomes for metagenomic binning, comparative biology and taxonomic classification.</title>
        <authorList>
            <person name="Goeker M."/>
        </authorList>
    </citation>
    <scope>NUCLEOTIDE SEQUENCE [LARGE SCALE GENOMIC DNA]</scope>
    <source>
        <strain evidence="4 5">DSM 16500</strain>
    </source>
</reference>
<name>A0A370GGB5_9COXI</name>
<evidence type="ECO:0000313" key="4">
    <source>
        <dbReference type="EMBL" id="RDI42717.1"/>
    </source>
</evidence>
<gene>
    <name evidence="4" type="ORF">C8D86_11346</name>
</gene>
<dbReference type="Gene3D" id="3.40.630.10">
    <property type="entry name" value="Zn peptidases"/>
    <property type="match status" value="1"/>
</dbReference>
<dbReference type="EMBL" id="QQAX01000013">
    <property type="protein sequence ID" value="RDI42717.1"/>
    <property type="molecule type" value="Genomic_DNA"/>
</dbReference>
<dbReference type="Proteomes" id="UP000254720">
    <property type="component" value="Unassembled WGS sequence"/>
</dbReference>
<dbReference type="GO" id="GO:0046872">
    <property type="term" value="F:metal ion binding"/>
    <property type="evidence" value="ECO:0007669"/>
    <property type="project" value="UniProtKB-KW"/>
</dbReference>
<evidence type="ECO:0000256" key="1">
    <source>
        <dbReference type="ARBA" id="ARBA00022670"/>
    </source>
</evidence>
<keyword evidence="1" id="KW-0645">Protease</keyword>
<comment type="caution">
    <text evidence="4">The sequence shown here is derived from an EMBL/GenBank/DDBJ whole genome shotgun (WGS) entry which is preliminary data.</text>
</comment>
<sequence length="472" mass="51929">MHQQQNIGFINQLWDDSIIPALMEYIKIPNKSPQFDRDWRTHGYMDQAVTLISDWCRQQVVKGMTLDVVQLDDRTPVIFIDIPGNNTDTILLYGHLDKQPEMSGWDPDLHPWKPVLRGDKLYGRGSADDGYAAFASLTAIKSLQEQQLPHARCIILIEACEESGSFDLPFYIDALKDRIGNPSLVICLDSGCGNYNQLWTTTSLRGLVTAILKIDVLKQGVHSGSGSGIVPSCFQVLRQLLTRLEDEMTGDVVLKDLYVDIPQQRLQQAEQAANVLGSSIFNDLPFADSVQPRTHTLTDLILNRTWKPALSVIGCNGMPTIENAGNVTLPSLTVKLSMRLPPTCDPQKAALAIKTTLEKDPPYQAVISCEIPEMAPGWNAPAEAPWLIQAANQASLNYFGKPSVYMGEGGSIPFMGMLGKKFPQAQFLITGLLGPGSNAHGPNEFLHIPTGKKLTACVAHVIAEHYKNSKNA</sequence>
<dbReference type="SUPFAM" id="SSF53187">
    <property type="entry name" value="Zn-dependent exopeptidases"/>
    <property type="match status" value="1"/>
</dbReference>
<keyword evidence="2" id="KW-0479">Metal-binding</keyword>
<dbReference type="InterPro" id="IPR002933">
    <property type="entry name" value="Peptidase_M20"/>
</dbReference>
<protein>
    <submittedName>
        <fullName evidence="4">Acetylornithine deacetylase/succinyl-diaminopimelate desuccinylase-like protein</fullName>
    </submittedName>
</protein>
<dbReference type="AlphaFoldDB" id="A0A370GGB5"/>
<organism evidence="4 5">
    <name type="scientific">Aquicella lusitana</name>
    <dbReference type="NCBI Taxonomy" id="254246"/>
    <lineage>
        <taxon>Bacteria</taxon>
        <taxon>Pseudomonadati</taxon>
        <taxon>Pseudomonadota</taxon>
        <taxon>Gammaproteobacteria</taxon>
        <taxon>Legionellales</taxon>
        <taxon>Coxiellaceae</taxon>
        <taxon>Aquicella</taxon>
    </lineage>
</organism>
<dbReference type="OrthoDB" id="9761532at2"/>
<dbReference type="GO" id="GO:0006508">
    <property type="term" value="P:proteolysis"/>
    <property type="evidence" value="ECO:0007669"/>
    <property type="project" value="UniProtKB-KW"/>
</dbReference>
<dbReference type="Pfam" id="PF01546">
    <property type="entry name" value="Peptidase_M20"/>
    <property type="match status" value="1"/>
</dbReference>
<dbReference type="Gene3D" id="3.30.70.360">
    <property type="match status" value="1"/>
</dbReference>
<dbReference type="RefSeq" id="WP_114834579.1">
    <property type="nucleotide sequence ID" value="NZ_LR699114.1"/>
</dbReference>
<dbReference type="CDD" id="cd05682">
    <property type="entry name" value="M20_dipept_dapE"/>
    <property type="match status" value="1"/>
</dbReference>
<evidence type="ECO:0000313" key="5">
    <source>
        <dbReference type="Proteomes" id="UP000254720"/>
    </source>
</evidence>
<dbReference type="PANTHER" id="PTHR43270:SF4">
    <property type="entry name" value="CARNOSINE DIPEPTIDASE 2, ISOFORM A"/>
    <property type="match status" value="1"/>
</dbReference>
<keyword evidence="3" id="KW-0378">Hydrolase</keyword>
<dbReference type="GO" id="GO:0008233">
    <property type="term" value="F:peptidase activity"/>
    <property type="evidence" value="ECO:0007669"/>
    <property type="project" value="UniProtKB-KW"/>
</dbReference>
<keyword evidence="5" id="KW-1185">Reference proteome</keyword>
<evidence type="ECO:0000256" key="2">
    <source>
        <dbReference type="ARBA" id="ARBA00022723"/>
    </source>
</evidence>